<gene>
    <name evidence="2" type="ORF">GCK72_019106</name>
</gene>
<proteinExistence type="predicted"/>
<dbReference type="RefSeq" id="XP_003115807.2">
    <property type="nucleotide sequence ID" value="XM_003115759.2"/>
</dbReference>
<feature type="region of interest" description="Disordered" evidence="1">
    <location>
        <begin position="136"/>
        <end position="220"/>
    </location>
</feature>
<evidence type="ECO:0000313" key="3">
    <source>
        <dbReference type="Proteomes" id="UP000483820"/>
    </source>
</evidence>
<evidence type="ECO:0000313" key="2">
    <source>
        <dbReference type="EMBL" id="KAF1752551.1"/>
    </source>
</evidence>
<dbReference type="Proteomes" id="UP000483820">
    <property type="component" value="Chromosome V"/>
</dbReference>
<reference evidence="2 3" key="1">
    <citation type="submission" date="2019-12" db="EMBL/GenBank/DDBJ databases">
        <title>Chromosome-level assembly of the Caenorhabditis remanei genome.</title>
        <authorList>
            <person name="Teterina A.A."/>
            <person name="Willis J.H."/>
            <person name="Phillips P.C."/>
        </authorList>
    </citation>
    <scope>NUCLEOTIDE SEQUENCE [LARGE SCALE GENOMIC DNA]</scope>
    <source>
        <strain evidence="2 3">PX506</strain>
        <tissue evidence="2">Whole organism</tissue>
    </source>
</reference>
<accession>A0A6A5GCU9</accession>
<feature type="region of interest" description="Disordered" evidence="1">
    <location>
        <begin position="1"/>
        <end position="44"/>
    </location>
</feature>
<organism evidence="2 3">
    <name type="scientific">Caenorhabditis remanei</name>
    <name type="common">Caenorhabditis vulgaris</name>
    <dbReference type="NCBI Taxonomy" id="31234"/>
    <lineage>
        <taxon>Eukaryota</taxon>
        <taxon>Metazoa</taxon>
        <taxon>Ecdysozoa</taxon>
        <taxon>Nematoda</taxon>
        <taxon>Chromadorea</taxon>
        <taxon>Rhabditida</taxon>
        <taxon>Rhabditina</taxon>
        <taxon>Rhabditomorpha</taxon>
        <taxon>Rhabditoidea</taxon>
        <taxon>Rhabditidae</taxon>
        <taxon>Peloderinae</taxon>
        <taxon>Caenorhabditis</taxon>
    </lineage>
</organism>
<evidence type="ECO:0000256" key="1">
    <source>
        <dbReference type="SAM" id="MobiDB-lite"/>
    </source>
</evidence>
<comment type="caution">
    <text evidence="2">The sequence shown here is derived from an EMBL/GenBank/DDBJ whole genome shotgun (WGS) entry which is preliminary data.</text>
</comment>
<dbReference type="KEGG" id="crq:GCK72_019106"/>
<sequence length="220" mass="25483">MSNKKLDDIDDCEHSSQEELMDQKEEKDPLQEQEPSTPPGDYSLNQIIRKSMSPVYRTERDDGELYESYHHNNNDLGSIKLMKQLSNICSEIVPCGLKDEYFPRSKAQRSLFGRPPKTSPVDRNIPLSRFAELRRFHDLHSSDSEEDSEEKVSDDETMEEDYQAPAETAVMDELMDEFHNAVELPEDENEEGKVQRKPRKRQLSTQDEGVQAKQRPPNPQ</sequence>
<dbReference type="GeneID" id="9839414"/>
<dbReference type="AlphaFoldDB" id="A0A6A5GCU9"/>
<dbReference type="CTD" id="9839414"/>
<feature type="compositionally biased region" description="Acidic residues" evidence="1">
    <location>
        <begin position="144"/>
        <end position="162"/>
    </location>
</feature>
<feature type="compositionally biased region" description="Basic and acidic residues" evidence="1">
    <location>
        <begin position="1"/>
        <end position="30"/>
    </location>
</feature>
<name>A0A6A5GCU9_CAERE</name>
<protein>
    <submittedName>
        <fullName evidence="2">Uncharacterized protein</fullName>
    </submittedName>
</protein>
<dbReference type="EMBL" id="WUAV01000005">
    <property type="protein sequence ID" value="KAF1752551.1"/>
    <property type="molecule type" value="Genomic_DNA"/>
</dbReference>